<feature type="compositionally biased region" description="Low complexity" evidence="1">
    <location>
        <begin position="55"/>
        <end position="70"/>
    </location>
</feature>
<protein>
    <recommendedName>
        <fullName evidence="4">Secreted protein</fullName>
    </recommendedName>
</protein>
<sequence>MSGRSALMIVPTLCVGMPHWTLRVRFARDAERPGLHSHAERGNDQRGGNWPQAPARPLSSTSRLPSSSATGSAASVLSTSR</sequence>
<feature type="compositionally biased region" description="Polar residues" evidence="1">
    <location>
        <begin position="71"/>
        <end position="81"/>
    </location>
</feature>
<dbReference type="EMBL" id="CP014205">
    <property type="protein sequence ID" value="AUG97394.1"/>
    <property type="molecule type" value="Genomic_DNA"/>
</dbReference>
<evidence type="ECO:0000313" key="3">
    <source>
        <dbReference type="Proteomes" id="UP000075187"/>
    </source>
</evidence>
<organism evidence="2 3">
    <name type="scientific">Pseudomonas glycinae</name>
    <dbReference type="NCBI Taxonomy" id="1785145"/>
    <lineage>
        <taxon>Bacteria</taxon>
        <taxon>Pseudomonadati</taxon>
        <taxon>Pseudomonadota</taxon>
        <taxon>Gammaproteobacteria</taxon>
        <taxon>Pseudomonadales</taxon>
        <taxon>Pseudomonadaceae</taxon>
        <taxon>Pseudomonas</taxon>
    </lineage>
</organism>
<reference evidence="2" key="1">
    <citation type="submission" date="2017-12" db="EMBL/GenBank/DDBJ databases">
        <title>Pseudomonas sp. MS586 complete sequence.</title>
        <authorList>
            <person name="Lu S."/>
            <person name="Deng P."/>
        </authorList>
    </citation>
    <scope>NUCLEOTIDE SEQUENCE</scope>
    <source>
        <strain evidence="2">MS586</strain>
    </source>
</reference>
<feature type="region of interest" description="Disordered" evidence="1">
    <location>
        <begin position="33"/>
        <end position="81"/>
    </location>
</feature>
<evidence type="ECO:0000313" key="2">
    <source>
        <dbReference type="EMBL" id="AUG97394.1"/>
    </source>
</evidence>
<evidence type="ECO:0008006" key="4">
    <source>
        <dbReference type="Google" id="ProtNLM"/>
    </source>
</evidence>
<accession>A0ABM6QHH2</accession>
<dbReference type="Proteomes" id="UP000075187">
    <property type="component" value="Chromosome"/>
</dbReference>
<feature type="compositionally biased region" description="Basic and acidic residues" evidence="1">
    <location>
        <begin position="33"/>
        <end position="44"/>
    </location>
</feature>
<evidence type="ECO:0000256" key="1">
    <source>
        <dbReference type="SAM" id="MobiDB-lite"/>
    </source>
</evidence>
<proteinExistence type="predicted"/>
<keyword evidence="3" id="KW-1185">Reference proteome</keyword>
<gene>
    <name evidence="2" type="ORF">AWU82_28310</name>
</gene>
<name>A0ABM6QHH2_9PSED</name>